<dbReference type="InterPro" id="IPR007278">
    <property type="entry name" value="DUF397"/>
</dbReference>
<evidence type="ECO:0000313" key="2">
    <source>
        <dbReference type="EMBL" id="GAA3575679.1"/>
    </source>
</evidence>
<dbReference type="Proteomes" id="UP001500689">
    <property type="component" value="Unassembled WGS sequence"/>
</dbReference>
<feature type="domain" description="DUF397" evidence="1">
    <location>
        <begin position="30"/>
        <end position="86"/>
    </location>
</feature>
<gene>
    <name evidence="2" type="ORF">GCM10022222_70440</name>
</gene>
<dbReference type="RefSeq" id="WP_344867485.1">
    <property type="nucleotide sequence ID" value="NZ_BAAAZN010000020.1"/>
</dbReference>
<evidence type="ECO:0000313" key="3">
    <source>
        <dbReference type="Proteomes" id="UP001500689"/>
    </source>
</evidence>
<name>A0ABP6Y267_9PSEU</name>
<dbReference type="Pfam" id="PF04149">
    <property type="entry name" value="DUF397"/>
    <property type="match status" value="1"/>
</dbReference>
<reference evidence="3" key="1">
    <citation type="journal article" date="2019" name="Int. J. Syst. Evol. Microbiol.">
        <title>The Global Catalogue of Microorganisms (GCM) 10K type strain sequencing project: providing services to taxonomists for standard genome sequencing and annotation.</title>
        <authorList>
            <consortium name="The Broad Institute Genomics Platform"/>
            <consortium name="The Broad Institute Genome Sequencing Center for Infectious Disease"/>
            <person name="Wu L."/>
            <person name="Ma J."/>
        </authorList>
    </citation>
    <scope>NUCLEOTIDE SEQUENCE [LARGE SCALE GENOMIC DNA]</scope>
    <source>
        <strain evidence="3">JCM 16898</strain>
    </source>
</reference>
<dbReference type="EMBL" id="BAAAZN010000020">
    <property type="protein sequence ID" value="GAA3575679.1"/>
    <property type="molecule type" value="Genomic_DNA"/>
</dbReference>
<sequence>MSERLADDHPADHPDDKAHIRYELDLSGVSWFRAEPDGAALDQCAEYALVPHTDGTTYVALRQPTDPDGAVLIFTPSEWDAFTKGVLAGEFDLPEDLTPGP</sequence>
<keyword evidence="3" id="KW-1185">Reference proteome</keyword>
<comment type="caution">
    <text evidence="2">The sequence shown here is derived from an EMBL/GenBank/DDBJ whole genome shotgun (WGS) entry which is preliminary data.</text>
</comment>
<evidence type="ECO:0000259" key="1">
    <source>
        <dbReference type="Pfam" id="PF04149"/>
    </source>
</evidence>
<proteinExistence type="predicted"/>
<organism evidence="2 3">
    <name type="scientific">Amycolatopsis ultiminotia</name>
    <dbReference type="NCBI Taxonomy" id="543629"/>
    <lineage>
        <taxon>Bacteria</taxon>
        <taxon>Bacillati</taxon>
        <taxon>Actinomycetota</taxon>
        <taxon>Actinomycetes</taxon>
        <taxon>Pseudonocardiales</taxon>
        <taxon>Pseudonocardiaceae</taxon>
        <taxon>Amycolatopsis</taxon>
    </lineage>
</organism>
<accession>A0ABP6Y267</accession>
<protein>
    <submittedName>
        <fullName evidence="2">DUF397 domain-containing protein</fullName>
    </submittedName>
</protein>